<accession>A0A562ZEP8</accession>
<feature type="region of interest" description="Disordered" evidence="1">
    <location>
        <begin position="100"/>
        <end position="122"/>
    </location>
</feature>
<keyword evidence="3" id="KW-1185">Reference proteome</keyword>
<proteinExistence type="predicted"/>
<feature type="compositionally biased region" description="Low complexity" evidence="1">
    <location>
        <begin position="100"/>
        <end position="110"/>
    </location>
</feature>
<dbReference type="InterPro" id="IPR029058">
    <property type="entry name" value="AB_hydrolase_fold"/>
</dbReference>
<sequence length="359" mass="40203">MEKKKKKYAVVFVHGLAKKPEPKELERIWRWGLERDDPQPDTFAPPNPGINLDTEGAPALFTYWADVFYGEDYETDNKAMFERNAESAVVSETLESFESTESVTVESSTELAGKTQPPDPASVSAREKQFLGAFQLKLEAAQAASEARLPKRKARPGKRTVAATAPGQLEIASFLPDFMKEAIIKKAAMEAYYYLFNKEYVRPDGAKYMVRDELRKRMMNDLVDAAGQAEKVVLVTHSMGTIIGYDVLRNVAGCPQVDTFITLGSPLGVTEVQDELRAEGKGKVDYPLKAGRWINIYDPLDPICGADPRFANDYEPVEGKSVVDVEEGNWGNWRHTITHYFAGSLFRKHLAESIGRLWP</sequence>
<dbReference type="OrthoDB" id="3483116at2"/>
<dbReference type="Gene3D" id="3.40.50.1820">
    <property type="entry name" value="alpha/beta hydrolase"/>
    <property type="match status" value="1"/>
</dbReference>
<gene>
    <name evidence="2" type="ORF">FN976_26960</name>
</gene>
<protein>
    <recommendedName>
        <fullName evidence="4">Alpha/beta hydrolase</fullName>
    </recommendedName>
</protein>
<dbReference type="AlphaFoldDB" id="A0A562ZEP8"/>
<dbReference type="SUPFAM" id="SSF53474">
    <property type="entry name" value="alpha/beta-Hydrolases"/>
    <property type="match status" value="1"/>
</dbReference>
<evidence type="ECO:0008006" key="4">
    <source>
        <dbReference type="Google" id="ProtNLM"/>
    </source>
</evidence>
<comment type="caution">
    <text evidence="2">The sequence shown here is derived from an EMBL/GenBank/DDBJ whole genome shotgun (WGS) entry which is preliminary data.</text>
</comment>
<evidence type="ECO:0000313" key="2">
    <source>
        <dbReference type="EMBL" id="TWO66021.1"/>
    </source>
</evidence>
<dbReference type="EMBL" id="VOBQ01000027">
    <property type="protein sequence ID" value="TWO66021.1"/>
    <property type="molecule type" value="Genomic_DNA"/>
</dbReference>
<dbReference type="Proteomes" id="UP000318199">
    <property type="component" value="Unassembled WGS sequence"/>
</dbReference>
<name>A0A562ZEP8_9BURK</name>
<reference evidence="2 3" key="1">
    <citation type="submission" date="2019-07" db="EMBL/GenBank/DDBJ databases">
        <title>Caenimonas sedimenti sp. nov., isolated from activated sludge.</title>
        <authorList>
            <person name="Xu J."/>
        </authorList>
    </citation>
    <scope>NUCLEOTIDE SEQUENCE [LARGE SCALE GENOMIC DNA]</scope>
    <source>
        <strain evidence="2 3">HX-9-20</strain>
    </source>
</reference>
<dbReference type="RefSeq" id="WP_145896857.1">
    <property type="nucleotide sequence ID" value="NZ_VOBQ01000027.1"/>
</dbReference>
<evidence type="ECO:0000313" key="3">
    <source>
        <dbReference type="Proteomes" id="UP000318199"/>
    </source>
</evidence>
<organism evidence="2 3">
    <name type="scientific">Caenimonas sedimenti</name>
    <dbReference type="NCBI Taxonomy" id="2596921"/>
    <lineage>
        <taxon>Bacteria</taxon>
        <taxon>Pseudomonadati</taxon>
        <taxon>Pseudomonadota</taxon>
        <taxon>Betaproteobacteria</taxon>
        <taxon>Burkholderiales</taxon>
        <taxon>Comamonadaceae</taxon>
        <taxon>Caenimonas</taxon>
    </lineage>
</organism>
<evidence type="ECO:0000256" key="1">
    <source>
        <dbReference type="SAM" id="MobiDB-lite"/>
    </source>
</evidence>